<dbReference type="InterPro" id="IPR001805">
    <property type="entry name" value="Adenokinase"/>
</dbReference>
<dbReference type="InterPro" id="IPR029056">
    <property type="entry name" value="Ribokinase-like"/>
</dbReference>
<comment type="catalytic activity">
    <reaction evidence="11 14">
        <text>adenosine + ATP = AMP + ADP + H(+)</text>
        <dbReference type="Rhea" id="RHEA:20824"/>
        <dbReference type="ChEBI" id="CHEBI:15378"/>
        <dbReference type="ChEBI" id="CHEBI:16335"/>
        <dbReference type="ChEBI" id="CHEBI:30616"/>
        <dbReference type="ChEBI" id="CHEBI:456215"/>
        <dbReference type="ChEBI" id="CHEBI:456216"/>
        <dbReference type="EC" id="2.7.1.20"/>
    </reaction>
</comment>
<dbReference type="GO" id="GO:0006144">
    <property type="term" value="P:purine nucleobase metabolic process"/>
    <property type="evidence" value="ECO:0007669"/>
    <property type="project" value="EnsemblFungi"/>
</dbReference>
<evidence type="ECO:0000313" key="17">
    <source>
        <dbReference type="Proteomes" id="UP000242180"/>
    </source>
</evidence>
<evidence type="ECO:0000256" key="13">
    <source>
        <dbReference type="PIRSR" id="PIRSR601805-1"/>
    </source>
</evidence>
<feature type="active site" description="Proton acceptor" evidence="13">
    <location>
        <position position="294"/>
    </location>
</feature>
<comment type="cofactor">
    <cofactor evidence="1 14">
        <name>Mg(2+)</name>
        <dbReference type="ChEBI" id="CHEBI:18420"/>
    </cofactor>
</comment>
<dbReference type="Pfam" id="PF00294">
    <property type="entry name" value="PfkB"/>
    <property type="match status" value="1"/>
</dbReference>
<comment type="function">
    <text evidence="14">ATP dependent phosphorylation of adenosine and other related nucleoside analogs to monophosphate derivatives.</text>
</comment>
<dbReference type="Gene3D" id="3.30.1110.10">
    <property type="match status" value="1"/>
</dbReference>
<protein>
    <recommendedName>
        <fullName evidence="12 14">Adenosine kinase</fullName>
        <shortName evidence="14">AK</shortName>
        <ecNumber evidence="4 14">2.7.1.20</ecNumber>
    </recommendedName>
    <alternativeName>
        <fullName evidence="14">Adenosine 5'-phosphotransferase</fullName>
    </alternativeName>
</protein>
<dbReference type="Proteomes" id="UP000242180">
    <property type="component" value="Unassembled WGS sequence"/>
</dbReference>
<keyword evidence="6 14" id="KW-0660">Purine salvage</keyword>
<keyword evidence="5 14" id="KW-0808">Transferase</keyword>
<dbReference type="InterPro" id="IPR002173">
    <property type="entry name" value="Carboh/pur_kinase_PfkB_CS"/>
</dbReference>
<evidence type="ECO:0000313" key="16">
    <source>
        <dbReference type="EMBL" id="ORY93112.1"/>
    </source>
</evidence>
<keyword evidence="10 14" id="KW-0460">Magnesium</keyword>
<evidence type="ECO:0000256" key="7">
    <source>
        <dbReference type="ARBA" id="ARBA00022741"/>
    </source>
</evidence>
<evidence type="ECO:0000256" key="5">
    <source>
        <dbReference type="ARBA" id="ARBA00022679"/>
    </source>
</evidence>
<evidence type="ECO:0000256" key="8">
    <source>
        <dbReference type="ARBA" id="ARBA00022777"/>
    </source>
</evidence>
<dbReference type="GO" id="GO:0005634">
    <property type="term" value="C:nucleus"/>
    <property type="evidence" value="ECO:0007669"/>
    <property type="project" value="TreeGrafter"/>
</dbReference>
<dbReference type="PANTHER" id="PTHR45769:SF3">
    <property type="entry name" value="ADENOSINE KINASE"/>
    <property type="match status" value="1"/>
</dbReference>
<evidence type="ECO:0000256" key="1">
    <source>
        <dbReference type="ARBA" id="ARBA00001946"/>
    </source>
</evidence>
<evidence type="ECO:0000256" key="12">
    <source>
        <dbReference type="ARBA" id="ARBA00068771"/>
    </source>
</evidence>
<evidence type="ECO:0000259" key="15">
    <source>
        <dbReference type="Pfam" id="PF00294"/>
    </source>
</evidence>
<keyword evidence="7 14" id="KW-0547">Nucleotide-binding</keyword>
<dbReference type="PANTHER" id="PTHR45769">
    <property type="entry name" value="ADENOSINE KINASE"/>
    <property type="match status" value="1"/>
</dbReference>
<dbReference type="Gene3D" id="3.40.1190.20">
    <property type="match status" value="1"/>
</dbReference>
<evidence type="ECO:0000256" key="10">
    <source>
        <dbReference type="ARBA" id="ARBA00022842"/>
    </source>
</evidence>
<comment type="caution">
    <text evidence="16">The sequence shown here is derived from an EMBL/GenBank/DDBJ whole genome shotgun (WGS) entry which is preliminary data.</text>
</comment>
<evidence type="ECO:0000256" key="6">
    <source>
        <dbReference type="ARBA" id="ARBA00022726"/>
    </source>
</evidence>
<dbReference type="GO" id="GO:0044209">
    <property type="term" value="P:AMP salvage"/>
    <property type="evidence" value="ECO:0007669"/>
    <property type="project" value="UniProtKB-UniRule"/>
</dbReference>
<dbReference type="InParanoid" id="A0A1X2H3X4"/>
<evidence type="ECO:0000256" key="9">
    <source>
        <dbReference type="ARBA" id="ARBA00022840"/>
    </source>
</evidence>
<keyword evidence="9 14" id="KW-0067">ATP-binding</keyword>
<evidence type="ECO:0000256" key="4">
    <source>
        <dbReference type="ARBA" id="ARBA00012119"/>
    </source>
</evidence>
<dbReference type="STRING" id="13706.A0A1X2H3X4"/>
<evidence type="ECO:0000256" key="11">
    <source>
        <dbReference type="ARBA" id="ARBA00051362"/>
    </source>
</evidence>
<dbReference type="GO" id="GO:0004001">
    <property type="term" value="F:adenosine kinase activity"/>
    <property type="evidence" value="ECO:0007669"/>
    <property type="project" value="UniProtKB-UniRule"/>
</dbReference>
<gene>
    <name evidence="16" type="ORF">BCR43DRAFT_496337</name>
</gene>
<dbReference type="EC" id="2.7.1.20" evidence="4 14"/>
<dbReference type="InterPro" id="IPR011611">
    <property type="entry name" value="PfkB_dom"/>
</dbReference>
<dbReference type="FunFam" id="3.40.1190.20:FF:000076">
    <property type="entry name" value="Adenosine kinase"/>
    <property type="match status" value="1"/>
</dbReference>
<reference evidence="16 17" key="1">
    <citation type="submission" date="2016-07" db="EMBL/GenBank/DDBJ databases">
        <title>Pervasive Adenine N6-methylation of Active Genes in Fungi.</title>
        <authorList>
            <consortium name="DOE Joint Genome Institute"/>
            <person name="Mondo S.J."/>
            <person name="Dannebaum R.O."/>
            <person name="Kuo R.C."/>
            <person name="Labutti K."/>
            <person name="Haridas S."/>
            <person name="Kuo A."/>
            <person name="Salamov A."/>
            <person name="Ahrendt S.R."/>
            <person name="Lipzen A."/>
            <person name="Sullivan W."/>
            <person name="Andreopoulos W.B."/>
            <person name="Clum A."/>
            <person name="Lindquist E."/>
            <person name="Daum C."/>
            <person name="Ramamoorthy G.K."/>
            <person name="Gryganskyi A."/>
            <person name="Culley D."/>
            <person name="Magnuson J.K."/>
            <person name="James T.Y."/>
            <person name="O'Malley M.A."/>
            <person name="Stajich J.E."/>
            <person name="Spatafora J.W."/>
            <person name="Visel A."/>
            <person name="Grigoriev I.V."/>
        </authorList>
    </citation>
    <scope>NUCLEOTIDE SEQUENCE [LARGE SCALE GENOMIC DNA]</scope>
    <source>
        <strain evidence="16 17">NRRL 2496</strain>
    </source>
</reference>
<dbReference type="PRINTS" id="PR00989">
    <property type="entry name" value="ADENOKINASE"/>
</dbReference>
<dbReference type="GO" id="GO:0005524">
    <property type="term" value="F:ATP binding"/>
    <property type="evidence" value="ECO:0007669"/>
    <property type="project" value="UniProtKB-UniRule"/>
</dbReference>
<evidence type="ECO:0000256" key="2">
    <source>
        <dbReference type="ARBA" id="ARBA00004801"/>
    </source>
</evidence>
<dbReference type="UniPathway" id="UPA00588">
    <property type="reaction ID" value="UER00659"/>
</dbReference>
<comment type="pathway">
    <text evidence="2 14">Purine metabolism; AMP biosynthesis via salvage pathway; AMP from adenosine: step 1/1.</text>
</comment>
<accession>A0A1X2H3X4</accession>
<evidence type="ECO:0000256" key="3">
    <source>
        <dbReference type="ARBA" id="ARBA00010688"/>
    </source>
</evidence>
<keyword evidence="8 14" id="KW-0418">Kinase</keyword>
<dbReference type="GO" id="GO:0006166">
    <property type="term" value="P:purine ribonucleoside salvage"/>
    <property type="evidence" value="ECO:0007669"/>
    <property type="project" value="UniProtKB-KW"/>
</dbReference>
<dbReference type="OMA" id="RTMCTYL"/>
<dbReference type="PROSITE" id="PS00584">
    <property type="entry name" value="PFKB_KINASES_2"/>
    <property type="match status" value="1"/>
</dbReference>
<proteinExistence type="inferred from homology"/>
<evidence type="ECO:0000256" key="14">
    <source>
        <dbReference type="RuleBase" id="RU368116"/>
    </source>
</evidence>
<name>A0A1X2H3X4_SYNRA</name>
<dbReference type="FunCoup" id="A0A1X2H3X4">
    <property type="interactions" value="575"/>
</dbReference>
<feature type="domain" description="Carbohydrate kinase PfkB" evidence="15">
    <location>
        <begin position="24"/>
        <end position="334"/>
    </location>
</feature>
<keyword evidence="17" id="KW-1185">Reference proteome</keyword>
<dbReference type="AlphaFoldDB" id="A0A1X2H3X4"/>
<dbReference type="CDD" id="cd01168">
    <property type="entry name" value="adenosine_kinase"/>
    <property type="match status" value="1"/>
</dbReference>
<dbReference type="OrthoDB" id="432447at2759"/>
<dbReference type="GO" id="GO:0005829">
    <property type="term" value="C:cytosol"/>
    <property type="evidence" value="ECO:0007669"/>
    <property type="project" value="TreeGrafter"/>
</dbReference>
<dbReference type="EMBL" id="MCGN01000009">
    <property type="protein sequence ID" value="ORY93112.1"/>
    <property type="molecule type" value="Genomic_DNA"/>
</dbReference>
<dbReference type="SUPFAM" id="SSF53613">
    <property type="entry name" value="Ribokinase-like"/>
    <property type="match status" value="1"/>
</dbReference>
<comment type="similarity">
    <text evidence="3 14">Belongs to the carbohydrate kinase PfkB family.</text>
</comment>
<sequence length="345" mass="37181">MSYQLLAMENPLLDIQCNATEELLSKYNLKANDAILADASHQPMYQEIVDKFDVVYVAGGAAQNTARGAQYLLPPNSTVYIGCVSDDEYANKMKEAAAADGLRTVYMTTDEAPTGTCGVLITGHNRSLVANLAAAEKFKLDFLKKPENWQIVENAKYYYFGGFFVTHDGGFASAVEVSKHAAANNKIFALNLSAPFLSQFFKERLDAVIENADLLFGNEDEARTYSKSAGWGTDDVKEIAKKLAQLPKGNGRPRTVVITQGADETVAAVGDAVSVFPVTKVAEADIVDTNGAGDAFCGGFMGLYAQGVEDVARCVQAGHYLASLCIKQVGPTFPKVADREPLPNF</sequence>
<organism evidence="16 17">
    <name type="scientific">Syncephalastrum racemosum</name>
    <name type="common">Filamentous fungus</name>
    <dbReference type="NCBI Taxonomy" id="13706"/>
    <lineage>
        <taxon>Eukaryota</taxon>
        <taxon>Fungi</taxon>
        <taxon>Fungi incertae sedis</taxon>
        <taxon>Mucoromycota</taxon>
        <taxon>Mucoromycotina</taxon>
        <taxon>Mucoromycetes</taxon>
        <taxon>Mucorales</taxon>
        <taxon>Syncephalastraceae</taxon>
        <taxon>Syncephalastrum</taxon>
    </lineage>
</organism>